<feature type="domain" description="Glycosyltransferase 2-like" evidence="1">
    <location>
        <begin position="6"/>
        <end position="107"/>
    </location>
</feature>
<dbReference type="SUPFAM" id="SSF53448">
    <property type="entry name" value="Nucleotide-diphospho-sugar transferases"/>
    <property type="match status" value="1"/>
</dbReference>
<sequence>MKVFFSVVIPLYNKERNVADTINSVLEQSYTHFELIVVNDGSTDRGVDIVKAFQDRRIRLFETENHGVSSARNYGVEKANGEYIVFIDADDLWYSSHLSDLEFLISKFPEGKWFATAYEMLHNDRLTLPMRSPIMQRSHSWYGRINDFFKYSMEDCLVWTSAVCMRKDFFLQLGGFNVLYDTGQDVDLWIRAALSAEIYFTNKISACYMLTASNRLSLWPTKQKRHMDVDAFLAEEEDNISFKRYMNLIRFYYSIKFKIAGDMSTYLRLKAAIDTKQLTFFQKILLNIDGSILKLMKWIKKKWECLGIRIRVPKKYVK</sequence>
<dbReference type="PANTHER" id="PTHR43685">
    <property type="entry name" value="GLYCOSYLTRANSFERASE"/>
    <property type="match status" value="1"/>
</dbReference>
<dbReference type="RefSeq" id="WP_052343326.1">
    <property type="nucleotide sequence ID" value="NZ_BAMD01000023.1"/>
</dbReference>
<dbReference type="Gene3D" id="3.90.550.10">
    <property type="entry name" value="Spore Coat Polysaccharide Biosynthesis Protein SpsA, Chain A"/>
    <property type="match status" value="1"/>
</dbReference>
<dbReference type="PANTHER" id="PTHR43685:SF2">
    <property type="entry name" value="GLYCOSYLTRANSFERASE 2-LIKE DOMAIN-CONTAINING PROTEIN"/>
    <property type="match status" value="1"/>
</dbReference>
<dbReference type="InterPro" id="IPR001173">
    <property type="entry name" value="Glyco_trans_2-like"/>
</dbReference>
<dbReference type="eggNOG" id="COG1216">
    <property type="taxonomic scope" value="Bacteria"/>
</dbReference>
<dbReference type="AlphaFoldDB" id="W7Y5M1"/>
<evidence type="ECO:0000313" key="3">
    <source>
        <dbReference type="Proteomes" id="UP000019402"/>
    </source>
</evidence>
<dbReference type="InterPro" id="IPR050834">
    <property type="entry name" value="Glycosyltransf_2"/>
</dbReference>
<comment type="caution">
    <text evidence="2">The sequence shown here is derived from an EMBL/GenBank/DDBJ whole genome shotgun (WGS) entry which is preliminary data.</text>
</comment>
<protein>
    <submittedName>
        <fullName evidence="2">Poly-beta-1,6-N-acetyl-D-glucosamine synthase</fullName>
    </submittedName>
</protein>
<dbReference type="OrthoDB" id="6307329at2"/>
<dbReference type="STRING" id="869213.GCA_000517085_03992"/>
<dbReference type="Proteomes" id="UP000019402">
    <property type="component" value="Unassembled WGS sequence"/>
</dbReference>
<evidence type="ECO:0000313" key="2">
    <source>
        <dbReference type="EMBL" id="GAF03417.1"/>
    </source>
</evidence>
<dbReference type="InterPro" id="IPR029044">
    <property type="entry name" value="Nucleotide-diphossugar_trans"/>
</dbReference>
<proteinExistence type="predicted"/>
<name>W7Y5M1_9BACT</name>
<organism evidence="2 3">
    <name type="scientific">Saccharicrinis fermentans DSM 9555 = JCM 21142</name>
    <dbReference type="NCBI Taxonomy" id="869213"/>
    <lineage>
        <taxon>Bacteria</taxon>
        <taxon>Pseudomonadati</taxon>
        <taxon>Bacteroidota</taxon>
        <taxon>Bacteroidia</taxon>
        <taxon>Marinilabiliales</taxon>
        <taxon>Marinilabiliaceae</taxon>
        <taxon>Saccharicrinis</taxon>
    </lineage>
</organism>
<keyword evidence="3" id="KW-1185">Reference proteome</keyword>
<dbReference type="EMBL" id="BAMD01000023">
    <property type="protein sequence ID" value="GAF03417.1"/>
    <property type="molecule type" value="Genomic_DNA"/>
</dbReference>
<accession>W7Y5M1</accession>
<evidence type="ECO:0000259" key="1">
    <source>
        <dbReference type="Pfam" id="PF00535"/>
    </source>
</evidence>
<dbReference type="Pfam" id="PF00535">
    <property type="entry name" value="Glycos_transf_2"/>
    <property type="match status" value="1"/>
</dbReference>
<dbReference type="CDD" id="cd00761">
    <property type="entry name" value="Glyco_tranf_GTA_type"/>
    <property type="match status" value="1"/>
</dbReference>
<reference evidence="2 3" key="1">
    <citation type="journal article" date="2014" name="Genome Announc.">
        <title>Draft Genome Sequence of Cytophaga fermentans JCM 21142T, a Facultative Anaerobe Isolated from Marine Mud.</title>
        <authorList>
            <person name="Starns D."/>
            <person name="Oshima K."/>
            <person name="Suda W."/>
            <person name="Iino T."/>
            <person name="Yuki M."/>
            <person name="Inoue J."/>
            <person name="Kitamura K."/>
            <person name="Iida T."/>
            <person name="Darby A."/>
            <person name="Hattori M."/>
            <person name="Ohkuma M."/>
        </authorList>
    </citation>
    <scope>NUCLEOTIDE SEQUENCE [LARGE SCALE GENOMIC DNA]</scope>
    <source>
        <strain evidence="2 3">JCM 21142</strain>
    </source>
</reference>
<gene>
    <name evidence="2" type="ORF">JCM21142_52092</name>
</gene>